<dbReference type="OrthoDB" id="5135333at2759"/>
<dbReference type="InterPro" id="IPR010730">
    <property type="entry name" value="HET"/>
</dbReference>
<keyword evidence="4" id="KW-1185">Reference proteome</keyword>
<sequence>MFQPCAESRQGSGGHDNLKGSGRVVELQVDTKTLRNWLRQCEDHHGGNCSVPKWLGNAEQPSSLKVIDVKRKCIVNAPPRCRYLALSYVWGACQTFRSTTVNNVQFRVENGIDKEIVPKTIMDAMKLVLSLGEQYLWVDALCITQDDDKDKAEQITQMDLIYANALLTIIAAGGKDAAAGLPGLSEGTRSVKQGAVRISENWSLMQTLSQGFDAHLQNSTWNSRGWTFQERLLSRRALFFTQDQVYWMCEMATWNEETILEPARPRCQVLSQALGCRDEWDDGDPKFTMEALDTYITQYSTREFTYQSDALDGFSGILRRVAYQENENFHWGLPHTRFDQALTWKYGTKRRKEHCNVHRVPFPSWSWLGWTEFIGAHHVHSDLQERTLRGESSPELVFYKLGTDGKVQEIKAAAAPSNGAQLQTRKPVNDSFEDMRRQWKGTTIVRGPVSIRAKGSDSLTDGSLRSSQLAPEKDKKTYDSLTISQPFNDIGRLVFWTSHASLFTHMTKSGKMYVEINGKDILLDDATGFFTGMTGTNQLLDFIVVSRSFLDSKELKSLNLFVVKWSDRELNVASRIGCCSIHESDWVRADREWKLVILE</sequence>
<organism evidence="3 4">
    <name type="scientific">Zopfia rhizophila CBS 207.26</name>
    <dbReference type="NCBI Taxonomy" id="1314779"/>
    <lineage>
        <taxon>Eukaryota</taxon>
        <taxon>Fungi</taxon>
        <taxon>Dikarya</taxon>
        <taxon>Ascomycota</taxon>
        <taxon>Pezizomycotina</taxon>
        <taxon>Dothideomycetes</taxon>
        <taxon>Dothideomycetes incertae sedis</taxon>
        <taxon>Zopfiaceae</taxon>
        <taxon>Zopfia</taxon>
    </lineage>
</organism>
<dbReference type="Pfam" id="PF06985">
    <property type="entry name" value="HET"/>
    <property type="match status" value="1"/>
</dbReference>
<gene>
    <name evidence="3" type="ORF">K469DRAFT_651919</name>
</gene>
<evidence type="ECO:0000313" key="3">
    <source>
        <dbReference type="EMBL" id="KAF2193474.1"/>
    </source>
</evidence>
<dbReference type="Proteomes" id="UP000800200">
    <property type="component" value="Unassembled WGS sequence"/>
</dbReference>
<accession>A0A6A6EPH0</accession>
<evidence type="ECO:0000313" key="4">
    <source>
        <dbReference type="Proteomes" id="UP000800200"/>
    </source>
</evidence>
<dbReference type="AlphaFoldDB" id="A0A6A6EPH0"/>
<proteinExistence type="predicted"/>
<reference evidence="3" key="1">
    <citation type="journal article" date="2020" name="Stud. Mycol.">
        <title>101 Dothideomycetes genomes: a test case for predicting lifestyles and emergence of pathogens.</title>
        <authorList>
            <person name="Haridas S."/>
            <person name="Albert R."/>
            <person name="Binder M."/>
            <person name="Bloem J."/>
            <person name="Labutti K."/>
            <person name="Salamov A."/>
            <person name="Andreopoulos B."/>
            <person name="Baker S."/>
            <person name="Barry K."/>
            <person name="Bills G."/>
            <person name="Bluhm B."/>
            <person name="Cannon C."/>
            <person name="Castanera R."/>
            <person name="Culley D."/>
            <person name="Daum C."/>
            <person name="Ezra D."/>
            <person name="Gonzalez J."/>
            <person name="Henrissat B."/>
            <person name="Kuo A."/>
            <person name="Liang C."/>
            <person name="Lipzen A."/>
            <person name="Lutzoni F."/>
            <person name="Magnuson J."/>
            <person name="Mondo S."/>
            <person name="Nolan M."/>
            <person name="Ohm R."/>
            <person name="Pangilinan J."/>
            <person name="Park H.-J."/>
            <person name="Ramirez L."/>
            <person name="Alfaro M."/>
            <person name="Sun H."/>
            <person name="Tritt A."/>
            <person name="Yoshinaga Y."/>
            <person name="Zwiers L.-H."/>
            <person name="Turgeon B."/>
            <person name="Goodwin S."/>
            <person name="Spatafora J."/>
            <person name="Crous P."/>
            <person name="Grigoriev I."/>
        </authorList>
    </citation>
    <scope>NUCLEOTIDE SEQUENCE</scope>
    <source>
        <strain evidence="3">CBS 207.26</strain>
    </source>
</reference>
<dbReference type="PANTHER" id="PTHR33112:SF12">
    <property type="entry name" value="HETEROKARYON INCOMPATIBILITY DOMAIN-CONTAINING PROTEIN"/>
    <property type="match status" value="1"/>
</dbReference>
<evidence type="ECO:0000256" key="1">
    <source>
        <dbReference type="SAM" id="MobiDB-lite"/>
    </source>
</evidence>
<name>A0A6A6EPH0_9PEZI</name>
<feature type="region of interest" description="Disordered" evidence="1">
    <location>
        <begin position="1"/>
        <end position="22"/>
    </location>
</feature>
<feature type="domain" description="Heterokaryon incompatibility" evidence="2">
    <location>
        <begin position="83"/>
        <end position="230"/>
    </location>
</feature>
<dbReference type="EMBL" id="ML994613">
    <property type="protein sequence ID" value="KAF2193474.1"/>
    <property type="molecule type" value="Genomic_DNA"/>
</dbReference>
<evidence type="ECO:0000259" key="2">
    <source>
        <dbReference type="Pfam" id="PF06985"/>
    </source>
</evidence>
<protein>
    <submittedName>
        <fullName evidence="3">HET-domain-containing protein</fullName>
    </submittedName>
</protein>
<dbReference type="PANTHER" id="PTHR33112">
    <property type="entry name" value="DOMAIN PROTEIN, PUTATIVE-RELATED"/>
    <property type="match status" value="1"/>
</dbReference>